<evidence type="ECO:0000256" key="1">
    <source>
        <dbReference type="SAM" id="MobiDB-lite"/>
    </source>
</evidence>
<dbReference type="AlphaFoldDB" id="A0A1G9Y4P9"/>
<accession>A0A1G9Y4P9</accession>
<organism evidence="2 3">
    <name type="scientific">Actinomyces ruminicola</name>
    <dbReference type="NCBI Taxonomy" id="332524"/>
    <lineage>
        <taxon>Bacteria</taxon>
        <taxon>Bacillati</taxon>
        <taxon>Actinomycetota</taxon>
        <taxon>Actinomycetes</taxon>
        <taxon>Actinomycetales</taxon>
        <taxon>Actinomycetaceae</taxon>
        <taxon>Actinomyces</taxon>
    </lineage>
</organism>
<evidence type="ECO:0000313" key="3">
    <source>
        <dbReference type="Proteomes" id="UP000199671"/>
    </source>
</evidence>
<name>A0A1G9Y4P9_9ACTO</name>
<sequence>MMPPTATAPAASSPSPEELDPLEAERIARAPLPTPQTLRRRRFIPLQAYKFLETNLRIADIVLRERLGL</sequence>
<feature type="compositionally biased region" description="Low complexity" evidence="1">
    <location>
        <begin position="1"/>
        <end position="16"/>
    </location>
</feature>
<reference evidence="2 3" key="1">
    <citation type="submission" date="2016-10" db="EMBL/GenBank/DDBJ databases">
        <authorList>
            <person name="de Groot N.N."/>
        </authorList>
    </citation>
    <scope>NUCLEOTIDE SEQUENCE [LARGE SCALE GENOMIC DNA]</scope>
    <source>
        <strain evidence="2 3">KPR-7B</strain>
    </source>
</reference>
<feature type="region of interest" description="Disordered" evidence="1">
    <location>
        <begin position="1"/>
        <end position="33"/>
    </location>
</feature>
<proteinExistence type="predicted"/>
<dbReference type="EMBL" id="FNHU01000011">
    <property type="protein sequence ID" value="SDN03473.1"/>
    <property type="molecule type" value="Genomic_DNA"/>
</dbReference>
<gene>
    <name evidence="2" type="ORF">SAMN04487766_11139</name>
</gene>
<dbReference type="RefSeq" id="WP_143008929.1">
    <property type="nucleotide sequence ID" value="NZ_FNHU01000011.1"/>
</dbReference>
<evidence type="ECO:0000313" key="2">
    <source>
        <dbReference type="EMBL" id="SDN03473.1"/>
    </source>
</evidence>
<dbReference type="Proteomes" id="UP000199671">
    <property type="component" value="Unassembled WGS sequence"/>
</dbReference>
<protein>
    <submittedName>
        <fullName evidence="2">Uncharacterized protein</fullName>
    </submittedName>
</protein>